<dbReference type="FunFam" id="3.40.605.10:FF:000004">
    <property type="entry name" value="Aldehyde dehydrogenase"/>
    <property type="match status" value="1"/>
</dbReference>
<feature type="domain" description="Aldehyde dehydrogenase" evidence="8">
    <location>
        <begin position="3"/>
        <end position="420"/>
    </location>
</feature>
<dbReference type="InterPro" id="IPR029510">
    <property type="entry name" value="Ald_DH_CS_GLU"/>
</dbReference>
<dbReference type="PROSITE" id="PS00687">
    <property type="entry name" value="ALDEHYDE_DEHYDR_GLU"/>
    <property type="match status" value="1"/>
</dbReference>
<gene>
    <name evidence="9" type="ORF">HB912_05185</name>
</gene>
<dbReference type="PANTHER" id="PTHR43570">
    <property type="entry name" value="ALDEHYDE DEHYDROGENASE"/>
    <property type="match status" value="1"/>
</dbReference>
<dbReference type="AlphaFoldDB" id="A0A841ZLC3"/>
<evidence type="ECO:0000256" key="7">
    <source>
        <dbReference type="RuleBase" id="RU003345"/>
    </source>
</evidence>
<dbReference type="Gene3D" id="3.40.309.10">
    <property type="entry name" value="Aldehyde Dehydrogenase, Chain A, domain 2"/>
    <property type="match status" value="1"/>
</dbReference>
<dbReference type="PIRSF" id="PIRSF036492">
    <property type="entry name" value="ALDH"/>
    <property type="match status" value="1"/>
</dbReference>
<evidence type="ECO:0000259" key="8">
    <source>
        <dbReference type="Pfam" id="PF00171"/>
    </source>
</evidence>
<dbReference type="Proteomes" id="UP000559885">
    <property type="component" value="Unassembled WGS sequence"/>
</dbReference>
<keyword evidence="2 4" id="KW-0560">Oxidoreductase</keyword>
<evidence type="ECO:0000256" key="4">
    <source>
        <dbReference type="PIRNR" id="PIRNR036492"/>
    </source>
</evidence>
<keyword evidence="3" id="KW-0520">NAD</keyword>
<evidence type="ECO:0000256" key="6">
    <source>
        <dbReference type="PROSITE-ProRule" id="PRU10007"/>
    </source>
</evidence>
<feature type="active site" evidence="5">
    <location>
        <position position="242"/>
    </location>
</feature>
<evidence type="ECO:0000313" key="9">
    <source>
        <dbReference type="EMBL" id="MBC1521046.1"/>
    </source>
</evidence>
<dbReference type="InterPro" id="IPR016163">
    <property type="entry name" value="Ald_DH_C"/>
</dbReference>
<accession>A0A841ZLC3</accession>
<dbReference type="Gene3D" id="3.40.605.10">
    <property type="entry name" value="Aldehyde Dehydrogenase, Chain A, domain 1"/>
    <property type="match status" value="1"/>
</dbReference>
<evidence type="ECO:0000256" key="2">
    <source>
        <dbReference type="ARBA" id="ARBA00023002"/>
    </source>
</evidence>
<dbReference type="InterPro" id="IPR016161">
    <property type="entry name" value="Ald_DH/histidinol_DH"/>
</dbReference>
<organism evidence="9 10">
    <name type="scientific">Listeria aquatica</name>
    <dbReference type="NCBI Taxonomy" id="1494960"/>
    <lineage>
        <taxon>Bacteria</taxon>
        <taxon>Bacillati</taxon>
        <taxon>Bacillota</taxon>
        <taxon>Bacilli</taxon>
        <taxon>Bacillales</taxon>
        <taxon>Listeriaceae</taxon>
        <taxon>Listeria</taxon>
    </lineage>
</organism>
<dbReference type="SUPFAM" id="SSF53720">
    <property type="entry name" value="ALDH-like"/>
    <property type="match status" value="1"/>
</dbReference>
<dbReference type="GO" id="GO:0005737">
    <property type="term" value="C:cytoplasm"/>
    <property type="evidence" value="ECO:0007669"/>
    <property type="project" value="TreeGrafter"/>
</dbReference>
<dbReference type="RefSeq" id="WP_185372647.1">
    <property type="nucleotide sequence ID" value="NZ_JAARRM010000001.1"/>
</dbReference>
<dbReference type="PANTHER" id="PTHR43570:SF16">
    <property type="entry name" value="ALDEHYDE DEHYDROGENASE TYPE III, ISOFORM Q"/>
    <property type="match status" value="1"/>
</dbReference>
<evidence type="ECO:0000256" key="3">
    <source>
        <dbReference type="ARBA" id="ARBA00023027"/>
    </source>
</evidence>
<dbReference type="InterPro" id="IPR016162">
    <property type="entry name" value="Ald_DH_N"/>
</dbReference>
<dbReference type="InterPro" id="IPR015590">
    <property type="entry name" value="Aldehyde_DH_dom"/>
</dbReference>
<evidence type="ECO:0000313" key="10">
    <source>
        <dbReference type="Proteomes" id="UP000559885"/>
    </source>
</evidence>
<dbReference type="CDD" id="cd07136">
    <property type="entry name" value="ALDH_YwdH-P39616"/>
    <property type="match status" value="1"/>
</dbReference>
<reference evidence="9 10" key="1">
    <citation type="submission" date="2020-03" db="EMBL/GenBank/DDBJ databases">
        <title>Soil Listeria distribution.</title>
        <authorList>
            <person name="Liao J."/>
            <person name="Wiedmann M."/>
        </authorList>
    </citation>
    <scope>NUCLEOTIDE SEQUENCE [LARGE SCALE GENOMIC DNA]</scope>
    <source>
        <strain evidence="9 10">FSL L7-1507</strain>
    </source>
</reference>
<evidence type="ECO:0000256" key="5">
    <source>
        <dbReference type="PIRSR" id="PIRSR036492-1"/>
    </source>
</evidence>
<feature type="active site" evidence="5 6">
    <location>
        <position position="208"/>
    </location>
</feature>
<comment type="caution">
    <text evidence="9">The sequence shown here is derived from an EMBL/GenBank/DDBJ whole genome shotgun (WGS) entry which is preliminary data.</text>
</comment>
<dbReference type="FunFam" id="3.40.309.10:FF:000003">
    <property type="entry name" value="Aldehyde dehydrogenase"/>
    <property type="match status" value="1"/>
</dbReference>
<proteinExistence type="inferred from homology"/>
<sequence>MEYSEIVRRQKEYFAGNATKTLEHRLETLRLLEGLLKKNEAHFLEALEEDLGKSADEAFMTEIGIVYEEIRFMKRHLKKWMKAKSVKTAMTHLASKAWTIHEPYGAVLVISPWNYPYQLALTPLIGAIASGNTVVLKPSELAPKTSDMLFQVLSKFHEEITAVVLGDALQTTKLLQEPFDYCFFTGSSRVGKLIMGQVAEQLMPVTLELGGKSPLIVSKDADLKLAAKRVAFGKWLNAGQTCIAPDYAFVDQQVYDQFKQELIIAIRELYGENPLENKNYGRIVNQAHFKRLRSYVDGIQMDEQTLKMAPFLLENPDPDSSVMQEEIFGPILPLYSYQNLEDVLRFIKERPKPLALYLFTKNRELERKVLFETSSGSVCVNDTLMQISTPYLPFGGVGASGMGSYHGYQSFETFSHQKSVLRQPNWLDFGFRYPSSKWRGKILRLIFK</sequence>
<comment type="similarity">
    <text evidence="1 4 7">Belongs to the aldehyde dehydrogenase family.</text>
</comment>
<name>A0A841ZLC3_9LIST</name>
<dbReference type="Pfam" id="PF00171">
    <property type="entry name" value="Aldedh"/>
    <property type="match status" value="1"/>
</dbReference>
<dbReference type="InterPro" id="IPR012394">
    <property type="entry name" value="Aldehyde_DH_NAD(P)"/>
</dbReference>
<dbReference type="EMBL" id="JAARRM010000001">
    <property type="protein sequence ID" value="MBC1521046.1"/>
    <property type="molecule type" value="Genomic_DNA"/>
</dbReference>
<evidence type="ECO:0000256" key="1">
    <source>
        <dbReference type="ARBA" id="ARBA00009986"/>
    </source>
</evidence>
<dbReference type="GO" id="GO:0004029">
    <property type="term" value="F:aldehyde dehydrogenase (NAD+) activity"/>
    <property type="evidence" value="ECO:0007669"/>
    <property type="project" value="TreeGrafter"/>
</dbReference>
<protein>
    <recommendedName>
        <fullName evidence="4">Aldehyde dehydrogenase</fullName>
    </recommendedName>
</protein>
<dbReference type="GO" id="GO:0006081">
    <property type="term" value="P:aldehyde metabolic process"/>
    <property type="evidence" value="ECO:0007669"/>
    <property type="project" value="InterPro"/>
</dbReference>